<accession>A0A2J6RBX6</accession>
<dbReference type="Proteomes" id="UP000235786">
    <property type="component" value="Unassembled WGS sequence"/>
</dbReference>
<proteinExistence type="predicted"/>
<dbReference type="OrthoDB" id="21214at2759"/>
<gene>
    <name evidence="1" type="ORF">L207DRAFT_532923</name>
</gene>
<dbReference type="EMBL" id="KZ613951">
    <property type="protein sequence ID" value="PMD36024.1"/>
    <property type="molecule type" value="Genomic_DNA"/>
</dbReference>
<organism evidence="1 2">
    <name type="scientific">Hyaloscypha variabilis (strain UAMH 11265 / GT02V1 / F)</name>
    <name type="common">Meliniomyces variabilis</name>
    <dbReference type="NCBI Taxonomy" id="1149755"/>
    <lineage>
        <taxon>Eukaryota</taxon>
        <taxon>Fungi</taxon>
        <taxon>Dikarya</taxon>
        <taxon>Ascomycota</taxon>
        <taxon>Pezizomycotina</taxon>
        <taxon>Leotiomycetes</taxon>
        <taxon>Helotiales</taxon>
        <taxon>Hyaloscyphaceae</taxon>
        <taxon>Hyaloscypha</taxon>
        <taxon>Hyaloscypha variabilis</taxon>
    </lineage>
</organism>
<reference evidence="1 2" key="1">
    <citation type="submission" date="2016-04" db="EMBL/GenBank/DDBJ databases">
        <title>A degradative enzymes factory behind the ericoid mycorrhizal symbiosis.</title>
        <authorList>
            <consortium name="DOE Joint Genome Institute"/>
            <person name="Martino E."/>
            <person name="Morin E."/>
            <person name="Grelet G."/>
            <person name="Kuo A."/>
            <person name="Kohler A."/>
            <person name="Daghino S."/>
            <person name="Barry K."/>
            <person name="Choi C."/>
            <person name="Cichocki N."/>
            <person name="Clum A."/>
            <person name="Copeland A."/>
            <person name="Hainaut M."/>
            <person name="Haridas S."/>
            <person name="Labutti K."/>
            <person name="Lindquist E."/>
            <person name="Lipzen A."/>
            <person name="Khouja H.-R."/>
            <person name="Murat C."/>
            <person name="Ohm R."/>
            <person name="Olson A."/>
            <person name="Spatafora J."/>
            <person name="Veneault-Fourrey C."/>
            <person name="Henrissat B."/>
            <person name="Grigoriev I."/>
            <person name="Martin F."/>
            <person name="Perotto S."/>
        </authorList>
    </citation>
    <scope>NUCLEOTIDE SEQUENCE [LARGE SCALE GENOMIC DNA]</scope>
    <source>
        <strain evidence="1 2">F</strain>
    </source>
</reference>
<name>A0A2J6RBX6_HYAVF</name>
<evidence type="ECO:0000313" key="1">
    <source>
        <dbReference type="EMBL" id="PMD36024.1"/>
    </source>
</evidence>
<keyword evidence="2" id="KW-1185">Reference proteome</keyword>
<sequence length="256" mass="28499">MSTATDPPMMYPSAFSLPLDLNHPLSPNRALAIHLPSPLTTQKPSSIQDLTSRLPSLYSPTEGITNEHLLAARKATIVSPSPPIDYVLEKQNVIGTHLAILDAEGNELAEWRLPILKLLMGIGKVIEVKFPHGAGEADLMEMRRLTEGKGEERDKEVPIPAGVQHHHVHQRHAESFVKDGIAFLWEAEPEVLCQKALFKVVHDENGKTRKREVARFGQQNPRDRDGLLVLDAREVDELIVVLTICAMVEAKDSFLR</sequence>
<evidence type="ECO:0000313" key="2">
    <source>
        <dbReference type="Proteomes" id="UP000235786"/>
    </source>
</evidence>
<dbReference type="AlphaFoldDB" id="A0A2J6RBX6"/>
<protein>
    <submittedName>
        <fullName evidence="1">Uncharacterized protein</fullName>
    </submittedName>
</protein>